<sequence length="150" mass="15848">MSAKAKKLPPLPKLCSSQPQLYLRADGQGVTRGAASGASSSQPAQPALGSGFVGGADAGGGSKGIRARRREKPDTAGAGWGNMRAPEMTAELKRELLMELPKYFQMGTVLNDGKLRKRAKSQFRKVQQATMAGVKKRPAGKRGGKGGKRR</sequence>
<dbReference type="AlphaFoldDB" id="A0A0D3II64"/>
<keyword evidence="3" id="KW-1185">Reference proteome</keyword>
<dbReference type="EnsemblProtists" id="EOD10949">
    <property type="protein sequence ID" value="EOD10949"/>
    <property type="gene ID" value="EMIHUDRAFT_105024"/>
</dbReference>
<evidence type="ECO:0008006" key="4">
    <source>
        <dbReference type="Google" id="ProtNLM"/>
    </source>
</evidence>
<protein>
    <recommendedName>
        <fullName evidence="4">Fcf2 pre-rRNA processing C-terminal domain-containing protein</fullName>
    </recommendedName>
</protein>
<feature type="compositionally biased region" description="Low complexity" evidence="1">
    <location>
        <begin position="33"/>
        <end position="50"/>
    </location>
</feature>
<feature type="region of interest" description="Disordered" evidence="1">
    <location>
        <begin position="26"/>
        <end position="85"/>
    </location>
</feature>
<feature type="region of interest" description="Disordered" evidence="1">
    <location>
        <begin position="115"/>
        <end position="150"/>
    </location>
</feature>
<name>A0A0D3II64_EMIH1</name>
<proteinExistence type="predicted"/>
<dbReference type="PaxDb" id="2903-EOD10949"/>
<evidence type="ECO:0000313" key="2">
    <source>
        <dbReference type="EnsemblProtists" id="EOD10949"/>
    </source>
</evidence>
<evidence type="ECO:0000313" key="3">
    <source>
        <dbReference type="Proteomes" id="UP000013827"/>
    </source>
</evidence>
<evidence type="ECO:0000256" key="1">
    <source>
        <dbReference type="SAM" id="MobiDB-lite"/>
    </source>
</evidence>
<dbReference type="Proteomes" id="UP000013827">
    <property type="component" value="Unassembled WGS sequence"/>
</dbReference>
<accession>A0A0D3II64</accession>
<dbReference type="GeneID" id="17257119"/>
<organism evidence="2 3">
    <name type="scientific">Emiliania huxleyi (strain CCMP1516)</name>
    <dbReference type="NCBI Taxonomy" id="280463"/>
    <lineage>
        <taxon>Eukaryota</taxon>
        <taxon>Haptista</taxon>
        <taxon>Haptophyta</taxon>
        <taxon>Prymnesiophyceae</taxon>
        <taxon>Isochrysidales</taxon>
        <taxon>Noelaerhabdaceae</taxon>
        <taxon>Emiliania</taxon>
    </lineage>
</organism>
<reference evidence="3" key="1">
    <citation type="journal article" date="2013" name="Nature">
        <title>Pan genome of the phytoplankton Emiliania underpins its global distribution.</title>
        <authorList>
            <person name="Read B.A."/>
            <person name="Kegel J."/>
            <person name="Klute M.J."/>
            <person name="Kuo A."/>
            <person name="Lefebvre S.C."/>
            <person name="Maumus F."/>
            <person name="Mayer C."/>
            <person name="Miller J."/>
            <person name="Monier A."/>
            <person name="Salamov A."/>
            <person name="Young J."/>
            <person name="Aguilar M."/>
            <person name="Claverie J.M."/>
            <person name="Frickenhaus S."/>
            <person name="Gonzalez K."/>
            <person name="Herman E.K."/>
            <person name="Lin Y.C."/>
            <person name="Napier J."/>
            <person name="Ogata H."/>
            <person name="Sarno A.F."/>
            <person name="Shmutz J."/>
            <person name="Schroeder D."/>
            <person name="de Vargas C."/>
            <person name="Verret F."/>
            <person name="von Dassow P."/>
            <person name="Valentin K."/>
            <person name="Van de Peer Y."/>
            <person name="Wheeler G."/>
            <person name="Dacks J.B."/>
            <person name="Delwiche C.F."/>
            <person name="Dyhrman S.T."/>
            <person name="Glockner G."/>
            <person name="John U."/>
            <person name="Richards T."/>
            <person name="Worden A.Z."/>
            <person name="Zhang X."/>
            <person name="Grigoriev I.V."/>
            <person name="Allen A.E."/>
            <person name="Bidle K."/>
            <person name="Borodovsky M."/>
            <person name="Bowler C."/>
            <person name="Brownlee C."/>
            <person name="Cock J.M."/>
            <person name="Elias M."/>
            <person name="Gladyshev V.N."/>
            <person name="Groth M."/>
            <person name="Guda C."/>
            <person name="Hadaegh A."/>
            <person name="Iglesias-Rodriguez M.D."/>
            <person name="Jenkins J."/>
            <person name="Jones B.M."/>
            <person name="Lawson T."/>
            <person name="Leese F."/>
            <person name="Lindquist E."/>
            <person name="Lobanov A."/>
            <person name="Lomsadze A."/>
            <person name="Malik S.B."/>
            <person name="Marsh M.E."/>
            <person name="Mackinder L."/>
            <person name="Mock T."/>
            <person name="Mueller-Roeber B."/>
            <person name="Pagarete A."/>
            <person name="Parker M."/>
            <person name="Probert I."/>
            <person name="Quesneville H."/>
            <person name="Raines C."/>
            <person name="Rensing S.A."/>
            <person name="Riano-Pachon D.M."/>
            <person name="Richier S."/>
            <person name="Rokitta S."/>
            <person name="Shiraiwa Y."/>
            <person name="Soanes D.M."/>
            <person name="van der Giezen M."/>
            <person name="Wahlund T.M."/>
            <person name="Williams B."/>
            <person name="Wilson W."/>
            <person name="Wolfe G."/>
            <person name="Wurch L.L."/>
        </authorList>
    </citation>
    <scope>NUCLEOTIDE SEQUENCE</scope>
</reference>
<feature type="compositionally biased region" description="Basic residues" evidence="1">
    <location>
        <begin position="134"/>
        <end position="150"/>
    </location>
</feature>
<dbReference type="RefSeq" id="XP_005763378.1">
    <property type="nucleotide sequence ID" value="XM_005763321.1"/>
</dbReference>
<dbReference type="KEGG" id="ehx:EMIHUDRAFT_105024"/>
<feature type="compositionally biased region" description="Gly residues" evidence="1">
    <location>
        <begin position="51"/>
        <end position="63"/>
    </location>
</feature>
<reference evidence="2" key="2">
    <citation type="submission" date="2024-10" db="UniProtKB">
        <authorList>
            <consortium name="EnsemblProtists"/>
        </authorList>
    </citation>
    <scope>IDENTIFICATION</scope>
</reference>
<dbReference type="HOGENOM" id="CLU_1743951_0_0_1"/>